<accession>A0ABR7NLE4</accession>
<dbReference type="Proteomes" id="UP000658131">
    <property type="component" value="Unassembled WGS sequence"/>
</dbReference>
<evidence type="ECO:0000256" key="2">
    <source>
        <dbReference type="ARBA" id="ARBA00023015"/>
    </source>
</evidence>
<dbReference type="InterPro" id="IPR005119">
    <property type="entry name" value="LysR_subst-bd"/>
</dbReference>
<proteinExistence type="inferred from homology"/>
<keyword evidence="3" id="KW-0238">DNA-binding</keyword>
<evidence type="ECO:0000259" key="5">
    <source>
        <dbReference type="PROSITE" id="PS50931"/>
    </source>
</evidence>
<keyword evidence="4" id="KW-0804">Transcription</keyword>
<dbReference type="InterPro" id="IPR036388">
    <property type="entry name" value="WH-like_DNA-bd_sf"/>
</dbReference>
<dbReference type="Pfam" id="PF00126">
    <property type="entry name" value="HTH_1"/>
    <property type="match status" value="1"/>
</dbReference>
<comment type="similarity">
    <text evidence="1">Belongs to the LysR transcriptional regulatory family.</text>
</comment>
<dbReference type="Gene3D" id="3.40.190.290">
    <property type="match status" value="1"/>
</dbReference>
<protein>
    <submittedName>
        <fullName evidence="6">LysR family transcriptional regulator</fullName>
    </submittedName>
</protein>
<dbReference type="PANTHER" id="PTHR30126">
    <property type="entry name" value="HTH-TYPE TRANSCRIPTIONAL REGULATOR"/>
    <property type="match status" value="1"/>
</dbReference>
<dbReference type="CDD" id="cd05466">
    <property type="entry name" value="PBP2_LTTR_substrate"/>
    <property type="match status" value="1"/>
</dbReference>
<dbReference type="RefSeq" id="WP_262400698.1">
    <property type="nucleotide sequence ID" value="NZ_JACRTB010000024.1"/>
</dbReference>
<dbReference type="Pfam" id="PF03466">
    <property type="entry name" value="LysR_substrate"/>
    <property type="match status" value="1"/>
</dbReference>
<dbReference type="Gene3D" id="1.10.10.10">
    <property type="entry name" value="Winged helix-like DNA-binding domain superfamily/Winged helix DNA-binding domain"/>
    <property type="match status" value="1"/>
</dbReference>
<dbReference type="EMBL" id="JACRTB010000024">
    <property type="protein sequence ID" value="MBC8577234.1"/>
    <property type="molecule type" value="Genomic_DNA"/>
</dbReference>
<name>A0ABR7NLE4_9FIRM</name>
<evidence type="ECO:0000313" key="6">
    <source>
        <dbReference type="EMBL" id="MBC8577234.1"/>
    </source>
</evidence>
<dbReference type="InterPro" id="IPR000847">
    <property type="entry name" value="LysR_HTH_N"/>
</dbReference>
<gene>
    <name evidence="6" type="ORF">H8717_12555</name>
</gene>
<organism evidence="6 7">
    <name type="scientific">Yanshouia hominis</name>
    <dbReference type="NCBI Taxonomy" id="2763673"/>
    <lineage>
        <taxon>Bacteria</taxon>
        <taxon>Bacillati</taxon>
        <taxon>Bacillota</taxon>
        <taxon>Clostridia</taxon>
        <taxon>Eubacteriales</taxon>
        <taxon>Oscillospiraceae</taxon>
        <taxon>Yanshouia</taxon>
    </lineage>
</organism>
<evidence type="ECO:0000256" key="4">
    <source>
        <dbReference type="ARBA" id="ARBA00023163"/>
    </source>
</evidence>
<dbReference type="PROSITE" id="PS50931">
    <property type="entry name" value="HTH_LYSR"/>
    <property type="match status" value="1"/>
</dbReference>
<keyword evidence="2" id="KW-0805">Transcription regulation</keyword>
<evidence type="ECO:0000256" key="1">
    <source>
        <dbReference type="ARBA" id="ARBA00009437"/>
    </source>
</evidence>
<feature type="domain" description="HTH lysR-type" evidence="5">
    <location>
        <begin position="1"/>
        <end position="56"/>
    </location>
</feature>
<keyword evidence="7" id="KW-1185">Reference proteome</keyword>
<sequence length="324" mass="37163">MDTAHKMFLLAVEEMNFTRAAQRAFVTQQCLSINIKRLESQYGSALFDRSPKLTLTPSGAALYETLRQMRLIEDGLEKQMHEIREGSCGEIVLGMHPSRARIMLPGLLEEYSRKFPKVRVTAVLDDTKNLADKLLHGQLDLFLGIDCAANEHFDVIPVSHDTLYLIATEAFLQRWHAGEDPLILTGEQALNLHQFPDMPFAGNASVSTTNQLIRRYLDSQNLCPNQIFSISDYETQISLCARNLVAAFCPRLILEHVIDYNAAHPDAEPIQIFRLKDMEEKTRIEIIRPHQSYTPQYLHHFIEVLRRRILAYSEKTEFYLAPHL</sequence>
<dbReference type="PANTHER" id="PTHR30126:SF40">
    <property type="entry name" value="HTH-TYPE TRANSCRIPTIONAL REGULATOR GLTR"/>
    <property type="match status" value="1"/>
</dbReference>
<evidence type="ECO:0000313" key="7">
    <source>
        <dbReference type="Proteomes" id="UP000658131"/>
    </source>
</evidence>
<comment type="caution">
    <text evidence="6">The sequence shown here is derived from an EMBL/GenBank/DDBJ whole genome shotgun (WGS) entry which is preliminary data.</text>
</comment>
<dbReference type="InterPro" id="IPR036390">
    <property type="entry name" value="WH_DNA-bd_sf"/>
</dbReference>
<reference evidence="6 7" key="1">
    <citation type="submission" date="2020-08" db="EMBL/GenBank/DDBJ databases">
        <title>Genome public.</title>
        <authorList>
            <person name="Liu C."/>
            <person name="Sun Q."/>
        </authorList>
    </citation>
    <scope>NUCLEOTIDE SEQUENCE [LARGE SCALE GENOMIC DNA]</scope>
    <source>
        <strain evidence="6 7">BX1</strain>
    </source>
</reference>
<dbReference type="SUPFAM" id="SSF46785">
    <property type="entry name" value="Winged helix' DNA-binding domain"/>
    <property type="match status" value="1"/>
</dbReference>
<evidence type="ECO:0000256" key="3">
    <source>
        <dbReference type="ARBA" id="ARBA00023125"/>
    </source>
</evidence>
<dbReference type="PRINTS" id="PR00039">
    <property type="entry name" value="HTHLYSR"/>
</dbReference>
<dbReference type="SUPFAM" id="SSF53850">
    <property type="entry name" value="Periplasmic binding protein-like II"/>
    <property type="match status" value="1"/>
</dbReference>